<feature type="domain" description="Rhodanese" evidence="3">
    <location>
        <begin position="179"/>
        <end position="267"/>
    </location>
</feature>
<keyword evidence="1" id="KW-0697">Rotamase</keyword>
<evidence type="ECO:0000259" key="2">
    <source>
        <dbReference type="PROSITE" id="PS50198"/>
    </source>
</evidence>
<evidence type="ECO:0000256" key="1">
    <source>
        <dbReference type="PROSITE-ProRule" id="PRU00278"/>
    </source>
</evidence>
<dbReference type="PROSITE" id="PS50198">
    <property type="entry name" value="PPIC_PPIASE_2"/>
    <property type="match status" value="1"/>
</dbReference>
<dbReference type="Pfam" id="PF00581">
    <property type="entry name" value="Rhodanese"/>
    <property type="match status" value="1"/>
</dbReference>
<name>M1YZU1_NITG3</name>
<dbReference type="EMBL" id="CAQJ01000067">
    <property type="protein sequence ID" value="CCQ91237.1"/>
    <property type="molecule type" value="Genomic_DNA"/>
</dbReference>
<comment type="caution">
    <text evidence="4">The sequence shown here is derived from an EMBL/GenBank/DDBJ whole genome shotgun (WGS) entry which is preliminary data.</text>
</comment>
<dbReference type="Gene3D" id="3.40.250.10">
    <property type="entry name" value="Rhodanese-like domain"/>
    <property type="match status" value="1"/>
</dbReference>
<reference evidence="4 5" key="1">
    <citation type="journal article" date="2013" name="Front. Microbiol.">
        <title>The genome of Nitrospina gracilis illuminates the metabolism and evolution of the major marine nitrite oxidizer.</title>
        <authorList>
            <person name="Luecker S."/>
            <person name="Nowka B."/>
            <person name="Rattei T."/>
            <person name="Spieck E."/>
            <person name="and Daims H."/>
        </authorList>
    </citation>
    <scope>NUCLEOTIDE SEQUENCE [LARGE SCALE GENOMIC DNA]</scope>
    <source>
        <strain evidence="4 5">3/211</strain>
    </source>
</reference>
<dbReference type="InterPro" id="IPR052204">
    <property type="entry name" value="PpiC/parvulin_rotamase"/>
</dbReference>
<accession>M1YZU1</accession>
<dbReference type="HOGENOM" id="CLU_965871_0_0_0"/>
<dbReference type="InParanoid" id="M1YZU1"/>
<dbReference type="PROSITE" id="PS50206">
    <property type="entry name" value="RHODANESE_3"/>
    <property type="match status" value="1"/>
</dbReference>
<dbReference type="InterPro" id="IPR001763">
    <property type="entry name" value="Rhodanese-like_dom"/>
</dbReference>
<gene>
    <name evidence="4" type="ORF">NITGR_600022</name>
</gene>
<dbReference type="STRING" id="1266370.NITGR_600022"/>
<dbReference type="InterPro" id="IPR000297">
    <property type="entry name" value="PPIase_PpiC"/>
</dbReference>
<organism evidence="4 5">
    <name type="scientific">Nitrospina gracilis (strain 3/211)</name>
    <dbReference type="NCBI Taxonomy" id="1266370"/>
    <lineage>
        <taxon>Bacteria</taxon>
        <taxon>Pseudomonadati</taxon>
        <taxon>Nitrospinota/Tectimicrobiota group</taxon>
        <taxon>Nitrospinota</taxon>
        <taxon>Nitrospinia</taxon>
        <taxon>Nitrospinales</taxon>
        <taxon>Nitrospinaceae</taxon>
        <taxon>Nitrospina</taxon>
    </lineage>
</organism>
<dbReference type="InterPro" id="IPR046357">
    <property type="entry name" value="PPIase_dom_sf"/>
</dbReference>
<dbReference type="Proteomes" id="UP000011704">
    <property type="component" value="Unassembled WGS sequence"/>
</dbReference>
<dbReference type="Pfam" id="PF00639">
    <property type="entry name" value="Rotamase"/>
    <property type="match status" value="1"/>
</dbReference>
<evidence type="ECO:0000313" key="5">
    <source>
        <dbReference type="Proteomes" id="UP000011704"/>
    </source>
</evidence>
<dbReference type="GO" id="GO:0003755">
    <property type="term" value="F:peptidyl-prolyl cis-trans isomerase activity"/>
    <property type="evidence" value="ECO:0007669"/>
    <property type="project" value="UniProtKB-KW"/>
</dbReference>
<sequence length="288" mass="32607">MIRVRASQIFTHAVEDAVAAKKMLDEGKSFTEVVSQYSTCPSKENGGDLGWMPEDNAMALMGEISEQDQGKILGPIHSPYGYHILQITEIEKEEGEIVFNPDTPMTEVNRVLPEVHSLLFKHFHIGMPVTGYKPEETIFTVCEQHGKTVGEVLSLLNKEAGGKQVRFISPEQLKEKMKAGEPIVLLDIREQWERDIACIEEATFITRENCESILADLAPDSEIVVVDWKGDRTESFQKFLGQRGFTNVQGIEGGIDAWAEKVNTRMARYDIDEEDDDYRYEDIFDDVQ</sequence>
<protein>
    <submittedName>
        <fullName evidence="4">Parvulin-like peptidyl-prolyl isomerase</fullName>
    </submittedName>
</protein>
<dbReference type="RefSeq" id="WP_005009678.1">
    <property type="nucleotide sequence ID" value="NZ_HG422173.1"/>
</dbReference>
<dbReference type="OrthoDB" id="9811849at2"/>
<dbReference type="AlphaFoldDB" id="M1YZU1"/>
<evidence type="ECO:0000259" key="3">
    <source>
        <dbReference type="PROSITE" id="PS50206"/>
    </source>
</evidence>
<dbReference type="SUPFAM" id="SSF52821">
    <property type="entry name" value="Rhodanese/Cell cycle control phosphatase"/>
    <property type="match status" value="1"/>
</dbReference>
<dbReference type="Gene3D" id="3.10.50.40">
    <property type="match status" value="1"/>
</dbReference>
<dbReference type="InterPro" id="IPR036873">
    <property type="entry name" value="Rhodanese-like_dom_sf"/>
</dbReference>
<proteinExistence type="predicted"/>
<keyword evidence="5" id="KW-1185">Reference proteome</keyword>
<dbReference type="SUPFAM" id="SSF54534">
    <property type="entry name" value="FKBP-like"/>
    <property type="match status" value="1"/>
</dbReference>
<keyword evidence="1 4" id="KW-0413">Isomerase</keyword>
<dbReference type="PANTHER" id="PTHR43629:SF2">
    <property type="entry name" value="RHODANESE-LIKE_PPIC DOMAIN-CONTAINING PROTEIN 12, CHLOROPLASTIC"/>
    <property type="match status" value="1"/>
</dbReference>
<feature type="domain" description="PpiC" evidence="2">
    <location>
        <begin position="1"/>
        <end position="89"/>
    </location>
</feature>
<evidence type="ECO:0000313" key="4">
    <source>
        <dbReference type="EMBL" id="CCQ91237.1"/>
    </source>
</evidence>
<dbReference type="SMART" id="SM00450">
    <property type="entry name" value="RHOD"/>
    <property type="match status" value="1"/>
</dbReference>
<dbReference type="PANTHER" id="PTHR43629">
    <property type="entry name" value="PEPTIDYL-PROLYL CIS-TRANS ISOMERASE"/>
    <property type="match status" value="1"/>
</dbReference>